<evidence type="ECO:0000313" key="1">
    <source>
        <dbReference type="EMBL" id="CAD2170209.1"/>
    </source>
</evidence>
<sequence>MKNYLNQEEGLKEKLAEKLRIELNNVKKMNELVLKFLDNHENFKILKKFLDKKLKDKKYSKKDKAKVAILKESLTKLEDNKFVRILELRSLCSGTSFFALKKLKKCCETFIDNVDKFLEEFDIKFSQVFEMDNSNNTIKEIENKENLEMLEEILKHQLSSGYKNGENNEDGDKGKGILCTSLLFCGSSSYGKETPSD</sequence>
<gene>
    <name evidence="1" type="ORF">MENT_LOCUS21596</name>
</gene>
<protein>
    <submittedName>
        <fullName evidence="1">Uncharacterized protein</fullName>
    </submittedName>
</protein>
<reference evidence="1 2" key="1">
    <citation type="submission" date="2020-08" db="EMBL/GenBank/DDBJ databases">
        <authorList>
            <person name="Koutsovoulos G."/>
            <person name="Danchin GJ E."/>
        </authorList>
    </citation>
    <scope>NUCLEOTIDE SEQUENCE [LARGE SCALE GENOMIC DNA]</scope>
</reference>
<dbReference type="Proteomes" id="UP000580250">
    <property type="component" value="Unassembled WGS sequence"/>
</dbReference>
<evidence type="ECO:0000313" key="2">
    <source>
        <dbReference type="Proteomes" id="UP000580250"/>
    </source>
</evidence>
<organism evidence="1 2">
    <name type="scientific">Meloidogyne enterolobii</name>
    <name type="common">Root-knot nematode worm</name>
    <name type="synonym">Meloidogyne mayaguensis</name>
    <dbReference type="NCBI Taxonomy" id="390850"/>
    <lineage>
        <taxon>Eukaryota</taxon>
        <taxon>Metazoa</taxon>
        <taxon>Ecdysozoa</taxon>
        <taxon>Nematoda</taxon>
        <taxon>Chromadorea</taxon>
        <taxon>Rhabditida</taxon>
        <taxon>Tylenchina</taxon>
        <taxon>Tylenchomorpha</taxon>
        <taxon>Tylenchoidea</taxon>
        <taxon>Meloidogynidae</taxon>
        <taxon>Meloidogyninae</taxon>
        <taxon>Meloidogyne</taxon>
    </lineage>
</organism>
<accession>A0A6V7V712</accession>
<name>A0A6V7V712_MELEN</name>
<dbReference type="AlphaFoldDB" id="A0A6V7V712"/>
<comment type="caution">
    <text evidence="1">The sequence shown here is derived from an EMBL/GenBank/DDBJ whole genome shotgun (WGS) entry which is preliminary data.</text>
</comment>
<proteinExistence type="predicted"/>
<dbReference type="EMBL" id="CAJEWN010000164">
    <property type="protein sequence ID" value="CAD2170209.1"/>
    <property type="molecule type" value="Genomic_DNA"/>
</dbReference>